<feature type="compositionally biased region" description="Polar residues" evidence="1">
    <location>
        <begin position="157"/>
        <end position="167"/>
    </location>
</feature>
<evidence type="ECO:0000313" key="3">
    <source>
        <dbReference type="Proteomes" id="UP001066276"/>
    </source>
</evidence>
<gene>
    <name evidence="2" type="ORF">NDU88_010291</name>
</gene>
<comment type="caution">
    <text evidence="2">The sequence shown here is derived from an EMBL/GenBank/DDBJ whole genome shotgun (WGS) entry which is preliminary data.</text>
</comment>
<organism evidence="2 3">
    <name type="scientific">Pleurodeles waltl</name>
    <name type="common">Iberian ribbed newt</name>
    <dbReference type="NCBI Taxonomy" id="8319"/>
    <lineage>
        <taxon>Eukaryota</taxon>
        <taxon>Metazoa</taxon>
        <taxon>Chordata</taxon>
        <taxon>Craniata</taxon>
        <taxon>Vertebrata</taxon>
        <taxon>Euteleostomi</taxon>
        <taxon>Amphibia</taxon>
        <taxon>Batrachia</taxon>
        <taxon>Caudata</taxon>
        <taxon>Salamandroidea</taxon>
        <taxon>Salamandridae</taxon>
        <taxon>Pleurodelinae</taxon>
        <taxon>Pleurodeles</taxon>
    </lineage>
</organism>
<dbReference type="AlphaFoldDB" id="A0AAV7S1G0"/>
<evidence type="ECO:0000256" key="1">
    <source>
        <dbReference type="SAM" id="MobiDB-lite"/>
    </source>
</evidence>
<feature type="compositionally biased region" description="Low complexity" evidence="1">
    <location>
        <begin position="12"/>
        <end position="28"/>
    </location>
</feature>
<sequence length="167" mass="17658">MRFAPGLTTGVSGASSSPKAKKAAGGSAEIRLQKSQLSRAETAPPPAQSSRADSRLPRPSPQGNSIGSHCASDSRPRIGTLHRGNPEPPTTPEDERSFSPPGQPQARQSFPPRTASKSRGRAGPRSVPSVLRGWAGSSTPWSSRAGVQEREHPRNLAQLSVPKTSRR</sequence>
<accession>A0AAV7S1G0</accession>
<dbReference type="EMBL" id="JANPWB010000009">
    <property type="protein sequence ID" value="KAJ1157585.1"/>
    <property type="molecule type" value="Genomic_DNA"/>
</dbReference>
<protein>
    <submittedName>
        <fullName evidence="2">Uncharacterized protein</fullName>
    </submittedName>
</protein>
<feature type="region of interest" description="Disordered" evidence="1">
    <location>
        <begin position="1"/>
        <end position="167"/>
    </location>
</feature>
<reference evidence="2" key="1">
    <citation type="journal article" date="2022" name="bioRxiv">
        <title>Sequencing and chromosome-scale assembly of the giantPleurodeles waltlgenome.</title>
        <authorList>
            <person name="Brown T."/>
            <person name="Elewa A."/>
            <person name="Iarovenko S."/>
            <person name="Subramanian E."/>
            <person name="Araus A.J."/>
            <person name="Petzold A."/>
            <person name="Susuki M."/>
            <person name="Suzuki K.-i.T."/>
            <person name="Hayashi T."/>
            <person name="Toyoda A."/>
            <person name="Oliveira C."/>
            <person name="Osipova E."/>
            <person name="Leigh N.D."/>
            <person name="Simon A."/>
            <person name="Yun M.H."/>
        </authorList>
    </citation>
    <scope>NUCLEOTIDE SEQUENCE</scope>
    <source>
        <strain evidence="2">20211129_DDA</strain>
        <tissue evidence="2">Liver</tissue>
    </source>
</reference>
<name>A0AAV7S1G0_PLEWA</name>
<keyword evidence="3" id="KW-1185">Reference proteome</keyword>
<dbReference type="Proteomes" id="UP001066276">
    <property type="component" value="Chromosome 5"/>
</dbReference>
<evidence type="ECO:0000313" key="2">
    <source>
        <dbReference type="EMBL" id="KAJ1157585.1"/>
    </source>
</evidence>
<proteinExistence type="predicted"/>